<dbReference type="PANTHER" id="PTHR46880">
    <property type="entry name" value="RAS-ASSOCIATING DOMAIN-CONTAINING PROTEIN"/>
    <property type="match status" value="1"/>
</dbReference>
<proteinExistence type="predicted"/>
<keyword evidence="3" id="KW-1185">Reference proteome</keyword>
<reference evidence="2" key="1">
    <citation type="submission" date="2020-06" db="EMBL/GenBank/DDBJ databases">
        <title>WGS assembly of Ceratodon purpureus strain R40.</title>
        <authorList>
            <person name="Carey S.B."/>
            <person name="Jenkins J."/>
            <person name="Shu S."/>
            <person name="Lovell J.T."/>
            <person name="Sreedasyam A."/>
            <person name="Maumus F."/>
            <person name="Tiley G.P."/>
            <person name="Fernandez-Pozo N."/>
            <person name="Barry K."/>
            <person name="Chen C."/>
            <person name="Wang M."/>
            <person name="Lipzen A."/>
            <person name="Daum C."/>
            <person name="Saski C.A."/>
            <person name="Payton A.C."/>
            <person name="Mcbreen J.C."/>
            <person name="Conrad R.E."/>
            <person name="Kollar L.M."/>
            <person name="Olsson S."/>
            <person name="Huttunen S."/>
            <person name="Landis J.B."/>
            <person name="Wickett N.J."/>
            <person name="Johnson M.G."/>
            <person name="Rensing S.A."/>
            <person name="Grimwood J."/>
            <person name="Schmutz J."/>
            <person name="Mcdaniel S.F."/>
        </authorList>
    </citation>
    <scope>NUCLEOTIDE SEQUENCE</scope>
    <source>
        <strain evidence="2">R40</strain>
    </source>
</reference>
<name>A0A8T0HNM2_CERPU</name>
<evidence type="ECO:0000313" key="2">
    <source>
        <dbReference type="EMBL" id="KAG0572401.1"/>
    </source>
</evidence>
<accession>A0A8T0HNM2</accession>
<organism evidence="2 3">
    <name type="scientific">Ceratodon purpureus</name>
    <name type="common">Fire moss</name>
    <name type="synonym">Dicranum purpureum</name>
    <dbReference type="NCBI Taxonomy" id="3225"/>
    <lineage>
        <taxon>Eukaryota</taxon>
        <taxon>Viridiplantae</taxon>
        <taxon>Streptophyta</taxon>
        <taxon>Embryophyta</taxon>
        <taxon>Bryophyta</taxon>
        <taxon>Bryophytina</taxon>
        <taxon>Bryopsida</taxon>
        <taxon>Dicranidae</taxon>
        <taxon>Pseudoditrichales</taxon>
        <taxon>Ditrichaceae</taxon>
        <taxon>Ceratodon</taxon>
    </lineage>
</organism>
<keyword evidence="1" id="KW-0732">Signal</keyword>
<feature type="signal peptide" evidence="1">
    <location>
        <begin position="1"/>
        <end position="24"/>
    </location>
</feature>
<dbReference type="AlphaFoldDB" id="A0A8T0HNM2"/>
<evidence type="ECO:0000313" key="3">
    <source>
        <dbReference type="Proteomes" id="UP000822688"/>
    </source>
</evidence>
<dbReference type="EMBL" id="CM026426">
    <property type="protein sequence ID" value="KAG0572401.1"/>
    <property type="molecule type" value="Genomic_DNA"/>
</dbReference>
<comment type="caution">
    <text evidence="2">The sequence shown here is derived from an EMBL/GenBank/DDBJ whole genome shotgun (WGS) entry which is preliminary data.</text>
</comment>
<gene>
    <name evidence="2" type="ORF">KC19_VG091800</name>
</gene>
<feature type="chain" id="PRO_5035794321" evidence="1">
    <location>
        <begin position="25"/>
        <end position="253"/>
    </location>
</feature>
<dbReference type="Proteomes" id="UP000822688">
    <property type="component" value="Chromosome V"/>
</dbReference>
<sequence length="253" mass="29115">MYQHLLMCIALHIDALAAIDATEASPELRVLDDFSNFAKKWVGRSSLRRTELNQLMVEFAIDPLVVLHIHGVRWLSRGQVMQRVLDCMPLFLELFREEEEMWYHKLTSFQFQFLLRLLVDILIELNKLNKLFQNDHVDITQIGGHLNICINILSRRFLPARGAAFGRGSKALWPFLETCSTSMEIEYPIADGGMRTYPMHLESVTGRAGTIEECKLIRAEYVQRVVDALNNRFPDLGISKLRLALQPQSLSCR</sequence>
<protein>
    <submittedName>
        <fullName evidence="2">Uncharacterized protein</fullName>
    </submittedName>
</protein>
<dbReference type="PANTHER" id="PTHR46880:SF5">
    <property type="entry name" value="DUF4371 DOMAIN-CONTAINING PROTEIN"/>
    <property type="match status" value="1"/>
</dbReference>
<evidence type="ECO:0000256" key="1">
    <source>
        <dbReference type="SAM" id="SignalP"/>
    </source>
</evidence>